<dbReference type="PANTHER" id="PTHR30614:SF21">
    <property type="entry name" value="AMINO ACID ABC TRANSPORTER PERMEASE"/>
    <property type="match status" value="1"/>
</dbReference>
<keyword evidence="3" id="KW-1003">Cell membrane</keyword>
<dbReference type="NCBIfam" id="TIGR01726">
    <property type="entry name" value="HEQRo_perm_3TM"/>
    <property type="match status" value="1"/>
</dbReference>
<evidence type="ECO:0000313" key="9">
    <source>
        <dbReference type="EMBL" id="MDT0351675.1"/>
    </source>
</evidence>
<evidence type="ECO:0000256" key="3">
    <source>
        <dbReference type="ARBA" id="ARBA00022475"/>
    </source>
</evidence>
<dbReference type="PROSITE" id="PS50928">
    <property type="entry name" value="ABC_TM1"/>
    <property type="match status" value="1"/>
</dbReference>
<accession>A0ABU2NCJ6</accession>
<comment type="subcellular location">
    <subcellularLocation>
        <location evidence="1 7">Cell membrane</location>
        <topology evidence="1 7">Multi-pass membrane protein</topology>
    </subcellularLocation>
</comment>
<dbReference type="InterPro" id="IPR043429">
    <property type="entry name" value="ArtM/GltK/GlnP/TcyL/YhdX-like"/>
</dbReference>
<dbReference type="EMBL" id="JAVREJ010000014">
    <property type="protein sequence ID" value="MDT0351675.1"/>
    <property type="molecule type" value="Genomic_DNA"/>
</dbReference>
<keyword evidence="6 7" id="KW-0472">Membrane</keyword>
<sequence>MTAAATRVLFDEPGPRGRARIRIFTVIGLLLVAGIVALALYQFYRNGQLGRSRWLAFAEPAYLRFLADGIRGTIIATALAAVLSFPLGVVLALGRLSRNALLRRVSTWYIELFRSIPLLLLIYAFLLALPRYGINLPILWKLVVPIVLVNVAVLAEIFRAGILAVDRGQSEAAAALGLREGTAMRSVILPQAIRLVIPTLVTQLVALLKDSTLGYVVSYPELMKQAQNLTVYTHLLVQTYLIVAAIYVVVNLLLSRFAVWLERRLGSRTSSRAARGQAAEPEGVPQTMA</sequence>
<evidence type="ECO:0000313" key="10">
    <source>
        <dbReference type="Proteomes" id="UP001183202"/>
    </source>
</evidence>
<dbReference type="InterPro" id="IPR035906">
    <property type="entry name" value="MetI-like_sf"/>
</dbReference>
<evidence type="ECO:0000256" key="7">
    <source>
        <dbReference type="RuleBase" id="RU363032"/>
    </source>
</evidence>
<evidence type="ECO:0000259" key="8">
    <source>
        <dbReference type="PROSITE" id="PS50928"/>
    </source>
</evidence>
<comment type="caution">
    <text evidence="9">The sequence shown here is derived from an EMBL/GenBank/DDBJ whole genome shotgun (WGS) entry which is preliminary data.</text>
</comment>
<dbReference type="Gene3D" id="1.10.3720.10">
    <property type="entry name" value="MetI-like"/>
    <property type="match status" value="1"/>
</dbReference>
<dbReference type="InterPro" id="IPR000515">
    <property type="entry name" value="MetI-like"/>
</dbReference>
<name>A0ABU2NCJ6_9PSEU</name>
<dbReference type="Pfam" id="PF00528">
    <property type="entry name" value="BPD_transp_1"/>
    <property type="match status" value="1"/>
</dbReference>
<feature type="transmembrane region" description="Helical" evidence="7">
    <location>
        <begin position="229"/>
        <end position="254"/>
    </location>
</feature>
<dbReference type="RefSeq" id="WP_311558088.1">
    <property type="nucleotide sequence ID" value="NZ_JAVREJ010000014.1"/>
</dbReference>
<feature type="transmembrane region" description="Helical" evidence="7">
    <location>
        <begin position="21"/>
        <end position="44"/>
    </location>
</feature>
<evidence type="ECO:0000256" key="2">
    <source>
        <dbReference type="ARBA" id="ARBA00022448"/>
    </source>
</evidence>
<feature type="transmembrane region" description="Helical" evidence="7">
    <location>
        <begin position="138"/>
        <end position="158"/>
    </location>
</feature>
<comment type="similarity">
    <text evidence="7">Belongs to the binding-protein-dependent transport system permease family.</text>
</comment>
<evidence type="ECO:0000256" key="6">
    <source>
        <dbReference type="ARBA" id="ARBA00023136"/>
    </source>
</evidence>
<evidence type="ECO:0000256" key="5">
    <source>
        <dbReference type="ARBA" id="ARBA00022989"/>
    </source>
</evidence>
<feature type="transmembrane region" description="Helical" evidence="7">
    <location>
        <begin position="108"/>
        <end position="126"/>
    </location>
</feature>
<dbReference type="Proteomes" id="UP001183202">
    <property type="component" value="Unassembled WGS sequence"/>
</dbReference>
<dbReference type="SUPFAM" id="SSF161098">
    <property type="entry name" value="MetI-like"/>
    <property type="match status" value="1"/>
</dbReference>
<dbReference type="InterPro" id="IPR010065">
    <property type="entry name" value="AA_ABC_transptr_permease_3TM"/>
</dbReference>
<gene>
    <name evidence="9" type="ORF">RM445_19300</name>
</gene>
<evidence type="ECO:0000256" key="4">
    <source>
        <dbReference type="ARBA" id="ARBA00022692"/>
    </source>
</evidence>
<proteinExistence type="inferred from homology"/>
<keyword evidence="10" id="KW-1185">Reference proteome</keyword>
<evidence type="ECO:0000256" key="1">
    <source>
        <dbReference type="ARBA" id="ARBA00004651"/>
    </source>
</evidence>
<reference evidence="10" key="1">
    <citation type="submission" date="2023-07" db="EMBL/GenBank/DDBJ databases">
        <title>30 novel species of actinomycetes from the DSMZ collection.</title>
        <authorList>
            <person name="Nouioui I."/>
        </authorList>
    </citation>
    <scope>NUCLEOTIDE SEQUENCE [LARGE SCALE GENOMIC DNA]</scope>
    <source>
        <strain evidence="10">DSM 45834</strain>
    </source>
</reference>
<organism evidence="9 10">
    <name type="scientific">Pseudonocardia charpentierae</name>
    <dbReference type="NCBI Taxonomy" id="3075545"/>
    <lineage>
        <taxon>Bacteria</taxon>
        <taxon>Bacillati</taxon>
        <taxon>Actinomycetota</taxon>
        <taxon>Actinomycetes</taxon>
        <taxon>Pseudonocardiales</taxon>
        <taxon>Pseudonocardiaceae</taxon>
        <taxon>Pseudonocardia</taxon>
    </lineage>
</organism>
<keyword evidence="2 7" id="KW-0813">Transport</keyword>
<keyword evidence="5 7" id="KW-1133">Transmembrane helix</keyword>
<keyword evidence="4 7" id="KW-0812">Transmembrane</keyword>
<dbReference type="PANTHER" id="PTHR30614">
    <property type="entry name" value="MEMBRANE COMPONENT OF AMINO ACID ABC TRANSPORTER"/>
    <property type="match status" value="1"/>
</dbReference>
<protein>
    <submittedName>
        <fullName evidence="9">Amino acid ABC transporter permease</fullName>
    </submittedName>
</protein>
<feature type="transmembrane region" description="Helical" evidence="7">
    <location>
        <begin position="74"/>
        <end position="96"/>
    </location>
</feature>
<feature type="transmembrane region" description="Helical" evidence="7">
    <location>
        <begin position="192"/>
        <end position="209"/>
    </location>
</feature>
<feature type="domain" description="ABC transmembrane type-1" evidence="8">
    <location>
        <begin position="70"/>
        <end position="258"/>
    </location>
</feature>
<dbReference type="CDD" id="cd06261">
    <property type="entry name" value="TM_PBP2"/>
    <property type="match status" value="1"/>
</dbReference>